<dbReference type="GO" id="GO:0006206">
    <property type="term" value="P:pyrimidine nucleobase metabolic process"/>
    <property type="evidence" value="ECO:0007669"/>
    <property type="project" value="TreeGrafter"/>
</dbReference>
<reference evidence="1 2" key="1">
    <citation type="submission" date="2019-02" db="EMBL/GenBank/DDBJ databases">
        <authorList>
            <person name="Fomenkov A."/>
            <person name="Dubinina G."/>
            <person name="Grabovich M."/>
            <person name="Vincze T."/>
            <person name="Roberts R.J."/>
        </authorList>
    </citation>
    <scope>NUCLEOTIDE SEQUENCE [LARGE SCALE GENOMIC DNA]</scope>
    <source>
        <strain evidence="1 2">P</strain>
    </source>
</reference>
<evidence type="ECO:0008006" key="3">
    <source>
        <dbReference type="Google" id="ProtNLM"/>
    </source>
</evidence>
<dbReference type="InterPro" id="IPR023214">
    <property type="entry name" value="HAD_sf"/>
</dbReference>
<dbReference type="InterPro" id="IPR052791">
    <property type="entry name" value="SSM1_domain"/>
</dbReference>
<proteinExistence type="predicted"/>
<name>A0A5C1QFR9_9SPIO</name>
<dbReference type="AlphaFoldDB" id="A0A5C1QFR9"/>
<dbReference type="GO" id="GO:0009166">
    <property type="term" value="P:nucleotide catabolic process"/>
    <property type="evidence" value="ECO:0007669"/>
    <property type="project" value="TreeGrafter"/>
</dbReference>
<keyword evidence="2" id="KW-1185">Reference proteome</keyword>
<dbReference type="Proteomes" id="UP000323824">
    <property type="component" value="Chromosome"/>
</dbReference>
<dbReference type="GO" id="GO:0008252">
    <property type="term" value="F:nucleotidase activity"/>
    <property type="evidence" value="ECO:0007669"/>
    <property type="project" value="TreeGrafter"/>
</dbReference>
<dbReference type="Pfam" id="PF00702">
    <property type="entry name" value="Hydrolase"/>
    <property type="match status" value="1"/>
</dbReference>
<dbReference type="SUPFAM" id="SSF56784">
    <property type="entry name" value="HAD-like"/>
    <property type="match status" value="1"/>
</dbReference>
<dbReference type="EMBL" id="CP035807">
    <property type="protein sequence ID" value="QEN05434.1"/>
    <property type="molecule type" value="Genomic_DNA"/>
</dbReference>
<protein>
    <recommendedName>
        <fullName evidence="3">Pyrimidine 5'-nucleotidase</fullName>
    </recommendedName>
</protein>
<dbReference type="OrthoDB" id="9807630at2"/>
<dbReference type="InterPro" id="IPR036412">
    <property type="entry name" value="HAD-like_sf"/>
</dbReference>
<dbReference type="Gene3D" id="3.40.50.1000">
    <property type="entry name" value="HAD superfamily/HAD-like"/>
    <property type="match status" value="1"/>
</dbReference>
<dbReference type="Gene3D" id="1.10.150.450">
    <property type="match status" value="1"/>
</dbReference>
<dbReference type="KEGG" id="sper:EW093_12160"/>
<sequence>MIKHIIFDVDKTIYPESCGFGDEMDRRISQYAAKHINLPFEVADELRKTSVKNYGTTLRWLQLEHGLTDTDHYLDFVHPIDVESYLPNKEEIHNILRDIDIPMSILSNGPIENVDRILHFYNIKDLFNPIIDIKMNNLKGKPYIEVYEKILKEINLPINQILFVDDVEDYLIPFHDMGGNVLLINETSKKTRMNFDQLKNILELSDYLKKNNK</sequence>
<accession>A0A5C1QFR9</accession>
<evidence type="ECO:0000313" key="1">
    <source>
        <dbReference type="EMBL" id="QEN05434.1"/>
    </source>
</evidence>
<gene>
    <name evidence="1" type="ORF">EW093_12160</name>
</gene>
<dbReference type="PANTHER" id="PTHR47438:SF1">
    <property type="entry name" value="PHOSPHATE METABOLISM PROTEIN 8-RELATED"/>
    <property type="match status" value="1"/>
</dbReference>
<organism evidence="1 2">
    <name type="scientific">Thiospirochaeta perfilievii</name>
    <dbReference type="NCBI Taxonomy" id="252967"/>
    <lineage>
        <taxon>Bacteria</taxon>
        <taxon>Pseudomonadati</taxon>
        <taxon>Spirochaetota</taxon>
        <taxon>Spirochaetia</taxon>
        <taxon>Spirochaetales</taxon>
        <taxon>Spirochaetaceae</taxon>
        <taxon>Thiospirochaeta</taxon>
    </lineage>
</organism>
<reference evidence="1 2" key="2">
    <citation type="submission" date="2019-09" db="EMBL/GenBank/DDBJ databases">
        <title>Complete Genome Sequence and Methylome Analysis of free living Spirochaetas.</title>
        <authorList>
            <person name="Leshcheva N."/>
            <person name="Mikheeva N."/>
        </authorList>
    </citation>
    <scope>NUCLEOTIDE SEQUENCE [LARGE SCALE GENOMIC DNA]</scope>
    <source>
        <strain evidence="1 2">P</strain>
    </source>
</reference>
<dbReference type="PANTHER" id="PTHR47438">
    <property type="entry name" value="PHOSPHATE METABOLISM PROTEIN 8-RELATED"/>
    <property type="match status" value="1"/>
</dbReference>
<evidence type="ECO:0000313" key="2">
    <source>
        <dbReference type="Proteomes" id="UP000323824"/>
    </source>
</evidence>
<dbReference type="RefSeq" id="WP_149568672.1">
    <property type="nucleotide sequence ID" value="NZ_CP035807.1"/>
</dbReference>